<comment type="similarity">
    <text evidence="3">Belongs to the IFIT family.</text>
</comment>
<accession>A0AAN9BXK1</accession>
<sequence length="962" mass="108736">MHCSSVTDDPLQEVQRIQEQNAAEFKNKLKDFPHTFQLPKVDTLEPERLERFRSGLESALRVGYKTDLETARGRNLLAFFLHRLGHSEEALEELDAVLRMGSQEDNLVTHANKAVILFDQNRYSEAEEHVRRLHQARAENQDFQYLLVKAKAELAFTCTRLGPDFNEYAITYFDEVIPAAREPEEWLWKFGLALTKRRRLRTKPETISPVTSSDIEDEERGLMQLLLEIARNQTCTKNLQAKAYAEIAMLLNIVWKNNALKNELVKKADLTRKQACEKALRLDATDNSVLSKCGPIFRYMRDTRKSIQLLSAAVSLRPTSTAYHHLGLTYKALATDEKTKDMPKVKGYYRQMEERHSGESRCSYHDLANRFGRMSVGESNEPEPSPRDETARTDVAGADDHFMLSLDRNNRKMQRVVKSPPKGVTTFCRDDRFVEEVLINYQRAIDISRGENTRAVYDLAIMQKSLGELQNACKTFERSLRIKGCMHATEYINVHEQIGLCKREQAESETNEDERKRLHENANSMLYLALTFASRIFSKSPLMKERIGEVWQSFPSLFEAVERSQRDASTKIKEGAELLQLIGRHEESLELLQQLKQMDPQQARDPKYLKLRIEGYVKTQDYEKACTFMEMLQCLPQSTGTLKLFDDKHFALKLQIQAAVQALKKGSPTAQSFFQMAFKDRAASSLNQPLSQACKSGSTLNVDSAAKSDLSSISGSVAVHASSRTDGNSAGAPRTDTEVKQPVLNTDVNRSRDPKDAPTSDFSTSSKAEDPDTDTKKLVDGTEAASALSGSRNTAAQITSTNSKGRDVFLLHEEFSEKANSLLFYLRDVCGLDATSREDAIKLGNPEWYLHRVIDTSRVTVVLAEPGDHKDETLSYLISLAALLPSTLTLLVEDAQVPTPLIAYHALTCPDRLLQRDLQDTPRQQPGKEEDDVKMTLCDDEIKAIGQLFHFLCGIEGTFHPE</sequence>
<evidence type="ECO:0000256" key="3">
    <source>
        <dbReference type="ARBA" id="ARBA00038336"/>
    </source>
</evidence>
<dbReference type="SUPFAM" id="SSF48452">
    <property type="entry name" value="TPR-like"/>
    <property type="match status" value="2"/>
</dbReference>
<evidence type="ECO:0000313" key="5">
    <source>
        <dbReference type="EMBL" id="KAK7113397.1"/>
    </source>
</evidence>
<dbReference type="GO" id="GO:0005829">
    <property type="term" value="C:cytosol"/>
    <property type="evidence" value="ECO:0007669"/>
    <property type="project" value="TreeGrafter"/>
</dbReference>
<gene>
    <name evidence="5" type="ORF">V1264_012693</name>
</gene>
<feature type="compositionally biased region" description="Basic and acidic residues" evidence="4">
    <location>
        <begin position="384"/>
        <end position="393"/>
    </location>
</feature>
<reference evidence="5 6" key="1">
    <citation type="submission" date="2024-02" db="EMBL/GenBank/DDBJ databases">
        <title>Chromosome-scale genome assembly of the rough periwinkle Littorina saxatilis.</title>
        <authorList>
            <person name="De Jode A."/>
            <person name="Faria R."/>
            <person name="Formenti G."/>
            <person name="Sims Y."/>
            <person name="Smith T.P."/>
            <person name="Tracey A."/>
            <person name="Wood J.M.D."/>
            <person name="Zagrodzka Z.B."/>
            <person name="Johannesson K."/>
            <person name="Butlin R.K."/>
            <person name="Leder E.H."/>
        </authorList>
    </citation>
    <scope>NUCLEOTIDE SEQUENCE [LARGE SCALE GENOMIC DNA]</scope>
    <source>
        <strain evidence="5">Snail1</strain>
        <tissue evidence="5">Muscle</tissue>
    </source>
</reference>
<protein>
    <recommendedName>
        <fullName evidence="7">Tetratricopeptide repeat-containing protein</fullName>
    </recommendedName>
</protein>
<dbReference type="InterPro" id="IPR019734">
    <property type="entry name" value="TPR_rpt"/>
</dbReference>
<name>A0AAN9BXK1_9CAEN</name>
<proteinExistence type="inferred from homology"/>
<keyword evidence="1" id="KW-0677">Repeat</keyword>
<dbReference type="InterPro" id="IPR011990">
    <property type="entry name" value="TPR-like_helical_dom_sf"/>
</dbReference>
<organism evidence="5 6">
    <name type="scientific">Littorina saxatilis</name>
    <dbReference type="NCBI Taxonomy" id="31220"/>
    <lineage>
        <taxon>Eukaryota</taxon>
        <taxon>Metazoa</taxon>
        <taxon>Spiralia</taxon>
        <taxon>Lophotrochozoa</taxon>
        <taxon>Mollusca</taxon>
        <taxon>Gastropoda</taxon>
        <taxon>Caenogastropoda</taxon>
        <taxon>Littorinimorpha</taxon>
        <taxon>Littorinoidea</taxon>
        <taxon>Littorinidae</taxon>
        <taxon>Littorina</taxon>
    </lineage>
</organism>
<feature type="region of interest" description="Disordered" evidence="4">
    <location>
        <begin position="374"/>
        <end position="393"/>
    </location>
</feature>
<feature type="region of interest" description="Disordered" evidence="4">
    <location>
        <begin position="719"/>
        <end position="776"/>
    </location>
</feature>
<keyword evidence="6" id="KW-1185">Reference proteome</keyword>
<comment type="caution">
    <text evidence="5">The sequence shown here is derived from an EMBL/GenBank/DDBJ whole genome shotgun (WGS) entry which is preliminary data.</text>
</comment>
<dbReference type="SMART" id="SM00028">
    <property type="entry name" value="TPR"/>
    <property type="match status" value="4"/>
</dbReference>
<dbReference type="AlphaFoldDB" id="A0AAN9BXK1"/>
<feature type="compositionally biased region" description="Basic and acidic residues" evidence="4">
    <location>
        <begin position="749"/>
        <end position="758"/>
    </location>
</feature>
<evidence type="ECO:0000256" key="2">
    <source>
        <dbReference type="ARBA" id="ARBA00022803"/>
    </source>
</evidence>
<evidence type="ECO:0000256" key="4">
    <source>
        <dbReference type="SAM" id="MobiDB-lite"/>
    </source>
</evidence>
<dbReference type="PANTHER" id="PTHR10271">
    <property type="entry name" value="INTERFERON-INDUCED PROTEIN WITH TETRATRICOPEPTIDE REPEATS"/>
    <property type="match status" value="1"/>
</dbReference>
<dbReference type="PANTHER" id="PTHR10271:SF0">
    <property type="entry name" value="INTERFERON-INDUCED PROTEIN WITH TETRATRICOPEPTIDE REPEATS 5"/>
    <property type="match status" value="1"/>
</dbReference>
<evidence type="ECO:0008006" key="7">
    <source>
        <dbReference type="Google" id="ProtNLM"/>
    </source>
</evidence>
<feature type="compositionally biased region" description="Basic and acidic residues" evidence="4">
    <location>
        <begin position="767"/>
        <end position="776"/>
    </location>
</feature>
<dbReference type="Gene3D" id="1.25.40.10">
    <property type="entry name" value="Tetratricopeptide repeat domain"/>
    <property type="match status" value="2"/>
</dbReference>
<evidence type="ECO:0000256" key="1">
    <source>
        <dbReference type="ARBA" id="ARBA00022737"/>
    </source>
</evidence>
<dbReference type="GO" id="GO:0051607">
    <property type="term" value="P:defense response to virus"/>
    <property type="evidence" value="ECO:0007669"/>
    <property type="project" value="TreeGrafter"/>
</dbReference>
<dbReference type="EMBL" id="JBAMIC010000002">
    <property type="protein sequence ID" value="KAK7113397.1"/>
    <property type="molecule type" value="Genomic_DNA"/>
</dbReference>
<evidence type="ECO:0000313" key="6">
    <source>
        <dbReference type="Proteomes" id="UP001374579"/>
    </source>
</evidence>
<dbReference type="Proteomes" id="UP001374579">
    <property type="component" value="Unassembled WGS sequence"/>
</dbReference>
<keyword evidence="2" id="KW-0802">TPR repeat</keyword>